<comment type="caution">
    <text evidence="2">The sequence shown here is derived from an EMBL/GenBank/DDBJ whole genome shotgun (WGS) entry which is preliminary data.</text>
</comment>
<dbReference type="SUPFAM" id="SSF54695">
    <property type="entry name" value="POZ domain"/>
    <property type="match status" value="1"/>
</dbReference>
<proteinExistence type="predicted"/>
<dbReference type="STRING" id="1392255.A0A2I1BYZ9"/>
<dbReference type="InterPro" id="IPR000210">
    <property type="entry name" value="BTB/POZ_dom"/>
</dbReference>
<protein>
    <submittedName>
        <fullName evidence="2">BTB/POZ domain protein</fullName>
    </submittedName>
</protein>
<keyword evidence="3" id="KW-1185">Reference proteome</keyword>
<sequence length="249" mass="28061">MPETFSACIRLLLTISTRRFSKSAGSILANNRISVDHTPSDDEIFPAHRNIVCPQSKYFEVACDGRFKEGNGQITLDSQDPILVKKTLEFLYTGSYTYDTPPTDAKLEPLPEGEIERFAGTERQTSIANPRMGESYFHAQMYAQGDYFQIYALKCKAKQCFRESFMANPDRDSFTSAVVEVYSSTAESDRVPRDLVVQLTTDNLPLLRRGVNPILDGDLLDRVPSFMRDICLSAVERCAQLQRDSGEWG</sequence>
<dbReference type="OrthoDB" id="6359816at2759"/>
<dbReference type="PANTHER" id="PTHR47843:SF5">
    <property type="entry name" value="BTB_POZ DOMAIN PROTEIN"/>
    <property type="match status" value="1"/>
</dbReference>
<dbReference type="AlphaFoldDB" id="A0A2I1BYZ9"/>
<dbReference type="OMA" id="CACHERW"/>
<dbReference type="EMBL" id="MSZS01000007">
    <property type="protein sequence ID" value="PKX90606.1"/>
    <property type="molecule type" value="Genomic_DNA"/>
</dbReference>
<dbReference type="InterPro" id="IPR011333">
    <property type="entry name" value="SKP1/BTB/POZ_sf"/>
</dbReference>
<dbReference type="PANTHER" id="PTHR47843">
    <property type="entry name" value="BTB DOMAIN-CONTAINING PROTEIN-RELATED"/>
    <property type="match status" value="1"/>
</dbReference>
<evidence type="ECO:0000259" key="1">
    <source>
        <dbReference type="PROSITE" id="PS50097"/>
    </source>
</evidence>
<dbReference type="VEuPathDB" id="FungiDB:P174DRAFT_375522"/>
<dbReference type="Pfam" id="PF00651">
    <property type="entry name" value="BTB"/>
    <property type="match status" value="1"/>
</dbReference>
<accession>A0A2I1BYZ9</accession>
<dbReference type="GeneID" id="36529954"/>
<name>A0A2I1BYZ9_ASPN1</name>
<dbReference type="Proteomes" id="UP000234474">
    <property type="component" value="Unassembled WGS sequence"/>
</dbReference>
<reference evidence="3" key="1">
    <citation type="journal article" date="2018" name="Proc. Natl. Acad. Sci. U.S.A.">
        <title>Linking secondary metabolites to gene clusters through genome sequencing of six diverse Aspergillus species.</title>
        <authorList>
            <person name="Kaerboelling I."/>
            <person name="Vesth T.C."/>
            <person name="Frisvad J.C."/>
            <person name="Nybo J.L."/>
            <person name="Theobald S."/>
            <person name="Kuo A."/>
            <person name="Bowyer P."/>
            <person name="Matsuda Y."/>
            <person name="Mondo S."/>
            <person name="Lyhne E.K."/>
            <person name="Kogle M.E."/>
            <person name="Clum A."/>
            <person name="Lipzen A."/>
            <person name="Salamov A."/>
            <person name="Ngan C.Y."/>
            <person name="Daum C."/>
            <person name="Chiniquy J."/>
            <person name="Barry K."/>
            <person name="LaButti K."/>
            <person name="Haridas S."/>
            <person name="Simmons B.A."/>
            <person name="Magnuson J.K."/>
            <person name="Mortensen U.H."/>
            <person name="Larsen T.O."/>
            <person name="Grigoriev I.V."/>
            <person name="Baker S.E."/>
            <person name="Andersen M.R."/>
        </authorList>
    </citation>
    <scope>NUCLEOTIDE SEQUENCE [LARGE SCALE GENOMIC DNA]</scope>
    <source>
        <strain evidence="3">IBT 16806</strain>
    </source>
</reference>
<gene>
    <name evidence="2" type="ORF">P174DRAFT_375522</name>
</gene>
<dbReference type="RefSeq" id="XP_024679201.1">
    <property type="nucleotide sequence ID" value="XM_024822628.1"/>
</dbReference>
<dbReference type="PROSITE" id="PS50097">
    <property type="entry name" value="BTB"/>
    <property type="match status" value="1"/>
</dbReference>
<organism evidence="2 3">
    <name type="scientific">Aspergillus novofumigatus (strain IBT 16806)</name>
    <dbReference type="NCBI Taxonomy" id="1392255"/>
    <lineage>
        <taxon>Eukaryota</taxon>
        <taxon>Fungi</taxon>
        <taxon>Dikarya</taxon>
        <taxon>Ascomycota</taxon>
        <taxon>Pezizomycotina</taxon>
        <taxon>Eurotiomycetes</taxon>
        <taxon>Eurotiomycetidae</taxon>
        <taxon>Eurotiales</taxon>
        <taxon>Aspergillaceae</taxon>
        <taxon>Aspergillus</taxon>
        <taxon>Aspergillus subgen. Fumigati</taxon>
    </lineage>
</organism>
<dbReference type="Gene3D" id="3.30.710.10">
    <property type="entry name" value="Potassium Channel Kv1.1, Chain A"/>
    <property type="match status" value="1"/>
</dbReference>
<feature type="domain" description="BTB" evidence="1">
    <location>
        <begin position="29"/>
        <end position="100"/>
    </location>
</feature>
<dbReference type="CDD" id="cd18186">
    <property type="entry name" value="BTB_POZ_ZBTB_KLHL-like"/>
    <property type="match status" value="1"/>
</dbReference>
<evidence type="ECO:0000313" key="3">
    <source>
        <dbReference type="Proteomes" id="UP000234474"/>
    </source>
</evidence>
<evidence type="ECO:0000313" key="2">
    <source>
        <dbReference type="EMBL" id="PKX90606.1"/>
    </source>
</evidence>